<evidence type="ECO:0000313" key="3">
    <source>
        <dbReference type="Proteomes" id="UP001331761"/>
    </source>
</evidence>
<proteinExistence type="predicted"/>
<gene>
    <name evidence="2" type="ORF">GCK32_012724</name>
</gene>
<feature type="region of interest" description="Disordered" evidence="1">
    <location>
        <begin position="65"/>
        <end position="85"/>
    </location>
</feature>
<keyword evidence="3" id="KW-1185">Reference proteome</keyword>
<accession>A0AAN8FYB7</accession>
<sequence>YIIFFLLFAERDVKRNNGPVNAERLENTPDRFDILGQYIAQTLRELSPEVSSVKILEITKVLHTSTAPTSNSKLNSAKMPQYNRR</sequence>
<evidence type="ECO:0000256" key="1">
    <source>
        <dbReference type="SAM" id="MobiDB-lite"/>
    </source>
</evidence>
<protein>
    <submittedName>
        <fullName evidence="2">Uncharacterized protein</fullName>
    </submittedName>
</protein>
<feature type="compositionally biased region" description="Polar residues" evidence="1">
    <location>
        <begin position="65"/>
        <end position="75"/>
    </location>
</feature>
<reference evidence="2 3" key="1">
    <citation type="submission" date="2019-10" db="EMBL/GenBank/DDBJ databases">
        <title>Assembly and Annotation for the nematode Trichostrongylus colubriformis.</title>
        <authorList>
            <person name="Martin J."/>
        </authorList>
    </citation>
    <scope>NUCLEOTIDE SEQUENCE [LARGE SCALE GENOMIC DNA]</scope>
    <source>
        <strain evidence="2">G859</strain>
        <tissue evidence="2">Whole worm</tissue>
    </source>
</reference>
<dbReference type="Proteomes" id="UP001331761">
    <property type="component" value="Unassembled WGS sequence"/>
</dbReference>
<name>A0AAN8FYB7_TRICO</name>
<dbReference type="AlphaFoldDB" id="A0AAN8FYB7"/>
<evidence type="ECO:0000313" key="2">
    <source>
        <dbReference type="EMBL" id="KAK5979585.1"/>
    </source>
</evidence>
<dbReference type="EMBL" id="WIXE01008221">
    <property type="protein sequence ID" value="KAK5979585.1"/>
    <property type="molecule type" value="Genomic_DNA"/>
</dbReference>
<organism evidence="2 3">
    <name type="scientific">Trichostrongylus colubriformis</name>
    <name type="common">Black scour worm</name>
    <dbReference type="NCBI Taxonomy" id="6319"/>
    <lineage>
        <taxon>Eukaryota</taxon>
        <taxon>Metazoa</taxon>
        <taxon>Ecdysozoa</taxon>
        <taxon>Nematoda</taxon>
        <taxon>Chromadorea</taxon>
        <taxon>Rhabditida</taxon>
        <taxon>Rhabditina</taxon>
        <taxon>Rhabditomorpha</taxon>
        <taxon>Strongyloidea</taxon>
        <taxon>Trichostrongylidae</taxon>
        <taxon>Trichostrongylus</taxon>
    </lineage>
</organism>
<feature type="non-terminal residue" evidence="2">
    <location>
        <position position="1"/>
    </location>
</feature>
<comment type="caution">
    <text evidence="2">The sequence shown here is derived from an EMBL/GenBank/DDBJ whole genome shotgun (WGS) entry which is preliminary data.</text>
</comment>